<comment type="caution">
    <text evidence="2">The sequence shown here is derived from an EMBL/GenBank/DDBJ whole genome shotgun (WGS) entry which is preliminary data.</text>
</comment>
<feature type="transmembrane region" description="Helical" evidence="1">
    <location>
        <begin position="74"/>
        <end position="97"/>
    </location>
</feature>
<dbReference type="AlphaFoldDB" id="A0A365P349"/>
<evidence type="ECO:0000313" key="3">
    <source>
        <dbReference type="Proteomes" id="UP000253319"/>
    </source>
</evidence>
<sequence length="150" mass="17037">MNKRKLSADPASLILGIISLVTLFLGCCCGFFIIAALVMSIIGLVLAINSSNEYQKHPDEFSVQSYKNVTIGKILNIISVSLNGLYILIFAFALFVYQINFADKFKEIFDEVKNQRNYENTIIYEDDFEDFEDFYIESDSTIIDSVEVIN</sequence>
<keyword evidence="3" id="KW-1185">Reference proteome</keyword>
<keyword evidence="1" id="KW-0812">Transmembrane</keyword>
<evidence type="ECO:0000313" key="2">
    <source>
        <dbReference type="EMBL" id="RBA28968.1"/>
    </source>
</evidence>
<proteinExistence type="predicted"/>
<accession>A0A365P349</accession>
<protein>
    <recommendedName>
        <fullName evidence="4">DUF4190 domain-containing protein</fullName>
    </recommendedName>
</protein>
<organism evidence="2 3">
    <name type="scientific">Flavobacterium tibetense</name>
    <dbReference type="NCBI Taxonomy" id="2233533"/>
    <lineage>
        <taxon>Bacteria</taxon>
        <taxon>Pseudomonadati</taxon>
        <taxon>Bacteroidota</taxon>
        <taxon>Flavobacteriia</taxon>
        <taxon>Flavobacteriales</taxon>
        <taxon>Flavobacteriaceae</taxon>
        <taxon>Flavobacterium</taxon>
    </lineage>
</organism>
<evidence type="ECO:0000256" key="1">
    <source>
        <dbReference type="SAM" id="Phobius"/>
    </source>
</evidence>
<keyword evidence="1" id="KW-0472">Membrane</keyword>
<dbReference type="NCBIfam" id="NF040945">
    <property type="entry name" value="CCC_membrane"/>
    <property type="match status" value="1"/>
</dbReference>
<reference evidence="2 3" key="1">
    <citation type="submission" date="2018-06" db="EMBL/GenBank/DDBJ databases">
        <title>Flavobacterium tibetense sp. nov., isolated from a wetland YonghuCo on Tibetan Plateau.</title>
        <authorList>
            <person name="Xing P."/>
            <person name="Phurbu D."/>
            <person name="Lu H."/>
        </authorList>
    </citation>
    <scope>NUCLEOTIDE SEQUENCE [LARGE SCALE GENOMIC DNA]</scope>
    <source>
        <strain evidence="2 3">YH5</strain>
    </source>
</reference>
<feature type="transmembrane region" description="Helical" evidence="1">
    <location>
        <begin position="12"/>
        <end position="45"/>
    </location>
</feature>
<dbReference type="RefSeq" id="WP_113988398.1">
    <property type="nucleotide sequence ID" value="NZ_QLST01000004.1"/>
</dbReference>
<name>A0A365P349_9FLAO</name>
<keyword evidence="1" id="KW-1133">Transmembrane helix</keyword>
<dbReference type="PROSITE" id="PS51257">
    <property type="entry name" value="PROKAR_LIPOPROTEIN"/>
    <property type="match status" value="1"/>
</dbReference>
<dbReference type="OrthoDB" id="1367217at2"/>
<evidence type="ECO:0008006" key="4">
    <source>
        <dbReference type="Google" id="ProtNLM"/>
    </source>
</evidence>
<gene>
    <name evidence="2" type="ORF">DPN68_04190</name>
</gene>
<dbReference type="Proteomes" id="UP000253319">
    <property type="component" value="Unassembled WGS sequence"/>
</dbReference>
<dbReference type="EMBL" id="QLST01000004">
    <property type="protein sequence ID" value="RBA28968.1"/>
    <property type="molecule type" value="Genomic_DNA"/>
</dbReference>